<dbReference type="InterPro" id="IPR001878">
    <property type="entry name" value="Znf_CCHC"/>
</dbReference>
<dbReference type="EMBL" id="CACVKT020008431">
    <property type="protein sequence ID" value="CAC5415427.1"/>
    <property type="molecule type" value="Genomic_DNA"/>
</dbReference>
<feature type="compositionally biased region" description="Acidic residues" evidence="2">
    <location>
        <begin position="239"/>
        <end position="254"/>
    </location>
</feature>
<keyword evidence="1" id="KW-0863">Zinc-finger</keyword>
<dbReference type="Proteomes" id="UP000507470">
    <property type="component" value="Unassembled WGS sequence"/>
</dbReference>
<feature type="compositionally biased region" description="Acidic residues" evidence="2">
    <location>
        <begin position="262"/>
        <end position="305"/>
    </location>
</feature>
<dbReference type="AlphaFoldDB" id="A0A6J8E4X1"/>
<dbReference type="GO" id="GO:0003676">
    <property type="term" value="F:nucleic acid binding"/>
    <property type="evidence" value="ECO:0007669"/>
    <property type="project" value="InterPro"/>
</dbReference>
<dbReference type="SUPFAM" id="SSF57756">
    <property type="entry name" value="Retrovirus zinc finger-like domains"/>
    <property type="match status" value="1"/>
</dbReference>
<evidence type="ECO:0000313" key="4">
    <source>
        <dbReference type="EMBL" id="CAC5415427.1"/>
    </source>
</evidence>
<dbReference type="InterPro" id="IPR036875">
    <property type="entry name" value="Znf_CCHC_sf"/>
</dbReference>
<dbReference type="GO" id="GO:0008270">
    <property type="term" value="F:zinc ion binding"/>
    <property type="evidence" value="ECO:0007669"/>
    <property type="project" value="UniProtKB-KW"/>
</dbReference>
<accession>A0A6J8E4X1</accession>
<evidence type="ECO:0000313" key="5">
    <source>
        <dbReference type="Proteomes" id="UP000507470"/>
    </source>
</evidence>
<dbReference type="SMART" id="SM00343">
    <property type="entry name" value="ZnF_C2HC"/>
    <property type="match status" value="2"/>
</dbReference>
<feature type="region of interest" description="Disordered" evidence="2">
    <location>
        <begin position="232"/>
        <end position="305"/>
    </location>
</feature>
<keyword evidence="1" id="KW-0479">Metal-binding</keyword>
<keyword evidence="1" id="KW-0862">Zinc</keyword>
<dbReference type="OrthoDB" id="6128564at2759"/>
<evidence type="ECO:0000256" key="1">
    <source>
        <dbReference type="PROSITE-ProRule" id="PRU00047"/>
    </source>
</evidence>
<keyword evidence="5" id="KW-1185">Reference proteome</keyword>
<proteinExistence type="predicted"/>
<name>A0A6J8E4X1_MYTCO</name>
<evidence type="ECO:0000256" key="2">
    <source>
        <dbReference type="SAM" id="MobiDB-lite"/>
    </source>
</evidence>
<feature type="domain" description="CCHC-type" evidence="3">
    <location>
        <begin position="106"/>
        <end position="122"/>
    </location>
</feature>
<dbReference type="PROSITE" id="PS50158">
    <property type="entry name" value="ZF_CCHC"/>
    <property type="match status" value="1"/>
</dbReference>
<gene>
    <name evidence="4" type="ORF">MCOR_48124</name>
</gene>
<reference evidence="4 5" key="1">
    <citation type="submission" date="2020-06" db="EMBL/GenBank/DDBJ databases">
        <authorList>
            <person name="Li R."/>
            <person name="Bekaert M."/>
        </authorList>
    </citation>
    <scope>NUCLEOTIDE SEQUENCE [LARGE SCALE GENOMIC DNA]</scope>
    <source>
        <strain evidence="5">wild</strain>
    </source>
</reference>
<protein>
    <recommendedName>
        <fullName evidence="3">CCHC-type domain-containing protein</fullName>
    </recommendedName>
</protein>
<sequence>MIIFKGTNCSCECWRYSIDFPELVIDEIEKKCGVGSVLACVPKNGTGYEVVMRERRNVGEISGDRMSIQVSGKETAYYRVIHNDQVKVCSGCYSAEHLYRDCPEFKCFKCGQQGHISKNCSENKCKNCLRTKNDCDCLTRKRYFGEGFGEIPAVKRKTPWGSVSDNKRKYQEINTSFEENNAELKESENENDLVSVNTSDISPSVICSEQGTSDNVIKSKVIKVVADIHTGSNMCDGVESNDEDGNGEEADDNGGNDNGNGDVEDGNGEIGDDNEGDGIGNGDEDNEDEFTDADESMEDDDVRNR</sequence>
<organism evidence="4 5">
    <name type="scientific">Mytilus coruscus</name>
    <name type="common">Sea mussel</name>
    <dbReference type="NCBI Taxonomy" id="42192"/>
    <lineage>
        <taxon>Eukaryota</taxon>
        <taxon>Metazoa</taxon>
        <taxon>Spiralia</taxon>
        <taxon>Lophotrochozoa</taxon>
        <taxon>Mollusca</taxon>
        <taxon>Bivalvia</taxon>
        <taxon>Autobranchia</taxon>
        <taxon>Pteriomorphia</taxon>
        <taxon>Mytilida</taxon>
        <taxon>Mytiloidea</taxon>
        <taxon>Mytilidae</taxon>
        <taxon>Mytilinae</taxon>
        <taxon>Mytilus</taxon>
    </lineage>
</organism>
<evidence type="ECO:0000259" key="3">
    <source>
        <dbReference type="PROSITE" id="PS50158"/>
    </source>
</evidence>
<dbReference type="Pfam" id="PF00098">
    <property type="entry name" value="zf-CCHC"/>
    <property type="match status" value="1"/>
</dbReference>